<dbReference type="PANTHER" id="PTHR30126">
    <property type="entry name" value="HTH-TYPE TRANSCRIPTIONAL REGULATOR"/>
    <property type="match status" value="1"/>
</dbReference>
<dbReference type="PRINTS" id="PR00039">
    <property type="entry name" value="HTHLYSR"/>
</dbReference>
<evidence type="ECO:0000256" key="3">
    <source>
        <dbReference type="ARBA" id="ARBA00023125"/>
    </source>
</evidence>
<dbReference type="Proteomes" id="UP000019276">
    <property type="component" value="Unassembled WGS sequence"/>
</dbReference>
<keyword evidence="4" id="KW-0804">Transcription</keyword>
<evidence type="ECO:0000313" key="7">
    <source>
        <dbReference type="Proteomes" id="UP000019276"/>
    </source>
</evidence>
<evidence type="ECO:0000256" key="1">
    <source>
        <dbReference type="ARBA" id="ARBA00009437"/>
    </source>
</evidence>
<proteinExistence type="inferred from homology"/>
<dbReference type="EMBL" id="ARZY01000025">
    <property type="protein sequence ID" value="EWH09337.1"/>
    <property type="molecule type" value="Genomic_DNA"/>
</dbReference>
<evidence type="ECO:0000256" key="4">
    <source>
        <dbReference type="ARBA" id="ARBA00023163"/>
    </source>
</evidence>
<dbReference type="FunFam" id="1.10.10.10:FF:000001">
    <property type="entry name" value="LysR family transcriptional regulator"/>
    <property type="match status" value="1"/>
</dbReference>
<dbReference type="PANTHER" id="PTHR30126:SF99">
    <property type="entry name" value="TRANSCRIPTIONAL REGULATOR LYSR FAMILY"/>
    <property type="match status" value="1"/>
</dbReference>
<dbReference type="Pfam" id="PF03466">
    <property type="entry name" value="LysR_substrate"/>
    <property type="match status" value="1"/>
</dbReference>
<dbReference type="InterPro" id="IPR005119">
    <property type="entry name" value="LysR_subst-bd"/>
</dbReference>
<dbReference type="OrthoDB" id="5289754at2"/>
<evidence type="ECO:0000259" key="5">
    <source>
        <dbReference type="PROSITE" id="PS50931"/>
    </source>
</evidence>
<keyword evidence="7" id="KW-1185">Reference proteome</keyword>
<protein>
    <submittedName>
        <fullName evidence="6">LysR family transcriptional regulator</fullName>
    </submittedName>
</protein>
<name>W7QK62_9ALTE</name>
<reference evidence="6 7" key="1">
    <citation type="journal article" date="2014" name="Genome Announc.">
        <title>Draft Genome Sequence of the Agar-Degrading Bacterium Catenovulum sp. Strain DS-2, Isolated from Intestines of Haliotis diversicolor.</title>
        <authorList>
            <person name="Shan D."/>
            <person name="Li X."/>
            <person name="Gu Z."/>
            <person name="Wei G."/>
            <person name="Gao Z."/>
            <person name="Shao Z."/>
        </authorList>
    </citation>
    <scope>NUCLEOTIDE SEQUENCE [LARGE SCALE GENOMIC DNA]</scope>
    <source>
        <strain evidence="6 7">DS-2</strain>
    </source>
</reference>
<dbReference type="InterPro" id="IPR000847">
    <property type="entry name" value="LysR_HTH_N"/>
</dbReference>
<dbReference type="PATRIC" id="fig|1328313.3.peg.2669"/>
<feature type="domain" description="HTH lysR-type" evidence="5">
    <location>
        <begin position="2"/>
        <end position="59"/>
    </location>
</feature>
<dbReference type="InterPro" id="IPR036388">
    <property type="entry name" value="WH-like_DNA-bd_sf"/>
</dbReference>
<evidence type="ECO:0000313" key="6">
    <source>
        <dbReference type="EMBL" id="EWH09337.1"/>
    </source>
</evidence>
<dbReference type="PROSITE" id="PS50931">
    <property type="entry name" value="HTH_LYSR"/>
    <property type="match status" value="1"/>
</dbReference>
<comment type="similarity">
    <text evidence="1">Belongs to the LysR transcriptional regulatory family.</text>
</comment>
<accession>W7QK62</accession>
<dbReference type="InterPro" id="IPR036390">
    <property type="entry name" value="WH_DNA-bd_sf"/>
</dbReference>
<dbReference type="eggNOG" id="COG0583">
    <property type="taxonomic scope" value="Bacteria"/>
</dbReference>
<dbReference type="CDD" id="cd05466">
    <property type="entry name" value="PBP2_LTTR_substrate"/>
    <property type="match status" value="1"/>
</dbReference>
<dbReference type="Pfam" id="PF00126">
    <property type="entry name" value="HTH_1"/>
    <property type="match status" value="1"/>
</dbReference>
<dbReference type="GO" id="GO:0003700">
    <property type="term" value="F:DNA-binding transcription factor activity"/>
    <property type="evidence" value="ECO:0007669"/>
    <property type="project" value="InterPro"/>
</dbReference>
<sequence length="297" mass="33504">MLNPVWLNTFKTLVDTGHFTKAAEKLFMTQPGVSQHIRKLEEACGAQLIRREKKRFDVTEQGKLLYKYAEELVKNEQAFLEQLLGDSPVRGQCSLACSGSVALLLYPKLLDLQLQYPELTIKLKAAPNQQVLAEIKQGDIDIGIVTHVPDSAWFSVEKIAQDELCLVLPAQQEIVQLEQAHLLQLGLVAHPDAEHYLALYLAQCHEENFANLDFNQLPIATYINQISQILLPVSKGLGFTVLPKSAVDSFADKHLLQVYKPKRPVVENLYKVKKKNHQLPARYNTLDSAIVDLWQNS</sequence>
<dbReference type="SUPFAM" id="SSF53850">
    <property type="entry name" value="Periplasmic binding protein-like II"/>
    <property type="match status" value="1"/>
</dbReference>
<dbReference type="AlphaFoldDB" id="W7QK62"/>
<dbReference type="STRING" id="1328313.DS2_13094"/>
<keyword evidence="2" id="KW-0805">Transcription regulation</keyword>
<dbReference type="Gene3D" id="3.40.190.10">
    <property type="entry name" value="Periplasmic binding protein-like II"/>
    <property type="match status" value="2"/>
</dbReference>
<dbReference type="GO" id="GO:0000976">
    <property type="term" value="F:transcription cis-regulatory region binding"/>
    <property type="evidence" value="ECO:0007669"/>
    <property type="project" value="TreeGrafter"/>
</dbReference>
<dbReference type="SUPFAM" id="SSF46785">
    <property type="entry name" value="Winged helix' DNA-binding domain"/>
    <property type="match status" value="1"/>
</dbReference>
<dbReference type="Gene3D" id="1.10.10.10">
    <property type="entry name" value="Winged helix-like DNA-binding domain superfamily/Winged helix DNA-binding domain"/>
    <property type="match status" value="1"/>
</dbReference>
<dbReference type="RefSeq" id="WP_035015273.1">
    <property type="nucleotide sequence ID" value="NZ_ARZY01000025.1"/>
</dbReference>
<gene>
    <name evidence="6" type="ORF">DS2_13094</name>
</gene>
<comment type="caution">
    <text evidence="6">The sequence shown here is derived from an EMBL/GenBank/DDBJ whole genome shotgun (WGS) entry which is preliminary data.</text>
</comment>
<evidence type="ECO:0000256" key="2">
    <source>
        <dbReference type="ARBA" id="ARBA00023015"/>
    </source>
</evidence>
<organism evidence="6 7">
    <name type="scientific">Catenovulum agarivorans DS-2</name>
    <dbReference type="NCBI Taxonomy" id="1328313"/>
    <lineage>
        <taxon>Bacteria</taxon>
        <taxon>Pseudomonadati</taxon>
        <taxon>Pseudomonadota</taxon>
        <taxon>Gammaproteobacteria</taxon>
        <taxon>Alteromonadales</taxon>
        <taxon>Alteromonadaceae</taxon>
        <taxon>Catenovulum</taxon>
    </lineage>
</organism>
<keyword evidence="3" id="KW-0238">DNA-binding</keyword>